<dbReference type="AlphaFoldDB" id="A0A1I6AL45"/>
<feature type="transmembrane region" description="Helical" evidence="1">
    <location>
        <begin position="115"/>
        <end position="131"/>
    </location>
</feature>
<keyword evidence="1" id="KW-0472">Membrane</keyword>
<keyword evidence="1" id="KW-1133">Transmembrane helix</keyword>
<feature type="transmembrane region" description="Helical" evidence="1">
    <location>
        <begin position="279"/>
        <end position="299"/>
    </location>
</feature>
<organism evidence="2 3">
    <name type="scientific">Halopseudomonas formosensis</name>
    <dbReference type="NCBI Taxonomy" id="1002526"/>
    <lineage>
        <taxon>Bacteria</taxon>
        <taxon>Pseudomonadati</taxon>
        <taxon>Pseudomonadota</taxon>
        <taxon>Gammaproteobacteria</taxon>
        <taxon>Pseudomonadales</taxon>
        <taxon>Pseudomonadaceae</taxon>
        <taxon>Halopseudomonas</taxon>
    </lineage>
</organism>
<accession>A0A1I6AL45</accession>
<feature type="transmembrane region" description="Helical" evidence="1">
    <location>
        <begin position="182"/>
        <end position="204"/>
    </location>
</feature>
<feature type="transmembrane region" description="Helical" evidence="1">
    <location>
        <begin position="21"/>
        <end position="44"/>
    </location>
</feature>
<sequence>MSAREQTLPLPQQTVHVIDCRWLLALYLVIPLSLLVVFTDAWLFEGGMVYQRIPTQPEDWPFWTVIFGLPHIIASLITMADREYLNHYRRSLLWPMLLFAGIASAGYLGPQPVSYNLLFVFLGFYTIYHVLAQQLGLTLMMMGVPPCRSYRLWKWLSIIAGMAIYMNVYGERFLGNIWLGDISLYTLLTYSAALVGAALVVLAIRLTPRSRHRIGVWYLWGNVALILSTLLIQEVGYALFVILIPRIIHDVTAYMVYVTHDRNRNGEAPVNGLYQLASFTRLSPVILLPLMSVGIAYLLTSYQHYVLVSILVLTVSFLHYYFEGFIWRGGNPHRRYVTFRR</sequence>
<feature type="transmembrane region" description="Helical" evidence="1">
    <location>
        <begin position="152"/>
        <end position="170"/>
    </location>
</feature>
<dbReference type="EMBL" id="FOYD01000002">
    <property type="protein sequence ID" value="SFQ69421.1"/>
    <property type="molecule type" value="Genomic_DNA"/>
</dbReference>
<evidence type="ECO:0000313" key="2">
    <source>
        <dbReference type="EMBL" id="SFQ69421.1"/>
    </source>
</evidence>
<feature type="transmembrane region" description="Helical" evidence="1">
    <location>
        <begin position="238"/>
        <end position="258"/>
    </location>
</feature>
<keyword evidence="1" id="KW-0812">Transmembrane</keyword>
<protein>
    <submittedName>
        <fullName evidence="2">Uncharacterized protein</fullName>
    </submittedName>
</protein>
<feature type="transmembrane region" description="Helical" evidence="1">
    <location>
        <begin position="305"/>
        <end position="322"/>
    </location>
</feature>
<proteinExistence type="predicted"/>
<feature type="transmembrane region" description="Helical" evidence="1">
    <location>
        <begin position="60"/>
        <end position="80"/>
    </location>
</feature>
<gene>
    <name evidence="2" type="ORF">SAMN05216578_102202</name>
</gene>
<dbReference type="OrthoDB" id="6811319at2"/>
<name>A0A1I6AL45_9GAMM</name>
<dbReference type="STRING" id="1002526.SAMN05216578_102202"/>
<dbReference type="Proteomes" id="UP000242815">
    <property type="component" value="Unassembled WGS sequence"/>
</dbReference>
<feature type="transmembrane region" description="Helical" evidence="1">
    <location>
        <begin position="92"/>
        <end position="109"/>
    </location>
</feature>
<dbReference type="RefSeq" id="WP_090537250.1">
    <property type="nucleotide sequence ID" value="NZ_FOYD01000002.1"/>
</dbReference>
<evidence type="ECO:0000313" key="3">
    <source>
        <dbReference type="Proteomes" id="UP000242815"/>
    </source>
</evidence>
<reference evidence="2 3" key="1">
    <citation type="submission" date="2016-10" db="EMBL/GenBank/DDBJ databases">
        <authorList>
            <person name="de Groot N.N."/>
        </authorList>
    </citation>
    <scope>NUCLEOTIDE SEQUENCE [LARGE SCALE GENOMIC DNA]</scope>
    <source>
        <strain evidence="2 3">JCM 18415</strain>
    </source>
</reference>
<feature type="transmembrane region" description="Helical" evidence="1">
    <location>
        <begin position="216"/>
        <end position="232"/>
    </location>
</feature>
<evidence type="ECO:0000256" key="1">
    <source>
        <dbReference type="SAM" id="Phobius"/>
    </source>
</evidence>